<evidence type="ECO:0000256" key="7">
    <source>
        <dbReference type="ARBA" id="ARBA00023186"/>
    </source>
</evidence>
<dbReference type="InterPro" id="IPR001404">
    <property type="entry name" value="Hsp90_fam"/>
</dbReference>
<evidence type="ECO:0000256" key="1">
    <source>
        <dbReference type="ARBA" id="ARBA00004496"/>
    </source>
</evidence>
<organism evidence="12 13">
    <name type="scientific">Thalassospira mesophila</name>
    <dbReference type="NCBI Taxonomy" id="1293891"/>
    <lineage>
        <taxon>Bacteria</taxon>
        <taxon>Pseudomonadati</taxon>
        <taxon>Pseudomonadota</taxon>
        <taxon>Alphaproteobacteria</taxon>
        <taxon>Rhodospirillales</taxon>
        <taxon>Thalassospiraceae</taxon>
        <taxon>Thalassospira</taxon>
    </lineage>
</organism>
<dbReference type="Proteomes" id="UP000193391">
    <property type="component" value="Unassembled WGS sequence"/>
</dbReference>
<dbReference type="InterPro" id="IPR003594">
    <property type="entry name" value="HATPase_dom"/>
</dbReference>
<comment type="similarity">
    <text evidence="2 8">Belongs to the heat shock protein 90 family.</text>
</comment>
<evidence type="ECO:0000256" key="3">
    <source>
        <dbReference type="ARBA" id="ARBA00022490"/>
    </source>
</evidence>
<feature type="domain" description="Histidine kinase/HSP90-like ATPase" evidence="11">
    <location>
        <begin position="26"/>
        <end position="183"/>
    </location>
</feature>
<evidence type="ECO:0000259" key="11">
    <source>
        <dbReference type="SMART" id="SM00387"/>
    </source>
</evidence>
<keyword evidence="5 8" id="KW-0067">ATP-binding</keyword>
<dbReference type="PRINTS" id="PR00775">
    <property type="entry name" value="HEATSHOCK90"/>
</dbReference>
<dbReference type="NCBIfam" id="NF003555">
    <property type="entry name" value="PRK05218.1"/>
    <property type="match status" value="1"/>
</dbReference>
<evidence type="ECO:0000313" key="13">
    <source>
        <dbReference type="Proteomes" id="UP000193391"/>
    </source>
</evidence>
<keyword evidence="6 8" id="KW-0346">Stress response</keyword>
<feature type="region of interest" description="Disordered" evidence="10">
    <location>
        <begin position="480"/>
        <end position="499"/>
    </location>
</feature>
<protein>
    <recommendedName>
        <fullName evidence="8">Chaperone protein HtpG</fullName>
    </recommendedName>
    <alternativeName>
        <fullName evidence="8">Heat shock protein HtpG</fullName>
    </alternativeName>
    <alternativeName>
        <fullName evidence="8">High temperature protein G</fullName>
    </alternativeName>
</protein>
<dbReference type="AlphaFoldDB" id="A0A1Y2L241"/>
<dbReference type="InterPro" id="IPR037196">
    <property type="entry name" value="HSP90_C"/>
</dbReference>
<dbReference type="Pfam" id="PF00183">
    <property type="entry name" value="HSP90"/>
    <property type="match status" value="1"/>
</dbReference>
<dbReference type="PIRSF" id="PIRSF002583">
    <property type="entry name" value="Hsp90"/>
    <property type="match status" value="1"/>
</dbReference>
<feature type="binding site" evidence="9">
    <location>
        <position position="173"/>
    </location>
    <ligand>
        <name>ATP</name>
        <dbReference type="ChEBI" id="CHEBI:30616"/>
    </ligand>
</feature>
<feature type="binding site" evidence="9">
    <location>
        <position position="79"/>
    </location>
    <ligand>
        <name>ATP</name>
        <dbReference type="ChEBI" id="CHEBI:30616"/>
    </ligand>
</feature>
<dbReference type="Gene3D" id="3.40.50.11260">
    <property type="match status" value="1"/>
</dbReference>
<sequence>MTEEKMRFEAEVSRLLDIVVHSLYSNKDIFLRELISNASDACDKLRYEAISNPDMIAGDSEFKIRLMTDNVRNVLTIIDNGIGMNKADLVENLGTIANSGTAKFVEAMTQAKDAKKSVDLIGQFGVGFYSAFMVANKVEVITKKAGDSQAWKWTSDGKGEYTVAETEMDGRGTQITLHLNDDSKDFTEEHRLRHIVKTYSDHIGIPVVLMKGDGDDETLNEASALWTRPKSEITPEQYTEFYKHSSHAFDEPWKTIHYQAEGAIEYTGLLYIPTMRPFDLYDPARKGHLKLYVRKVFITEGADELLPPWLRFVSGVVDSQDLPLNVSREMLQDHPLLTKIKNGLTKKLLSELESSAKKDIEGYNTFWEAFGSVVKEGLYEDYTNRDRILKLARFKSSTVDGWTSLEDYVSRMKEGQKAIYYISGEDVDALRRSPQLEGFDAKGVEVLLLTDPVDEFWMPSVGQFDEKDFKSVTRGGADLNDVKADDSDADKKDDADDKPVSDAELDTLIAAIKIALGTNVKDVRESDRLTSSACCLIADESDMDLRMERLMKQHNRVDDVSTRILEINPKHSLIKKLSDMAKADAKAAILGDAALLLLDQARILEGEALPDPVAFARRLDLVMEKGLGA</sequence>
<feature type="binding site" evidence="9">
    <location>
        <begin position="123"/>
        <end position="128"/>
    </location>
    <ligand>
        <name>ATP</name>
        <dbReference type="ChEBI" id="CHEBI:30616"/>
    </ligand>
</feature>
<dbReference type="SUPFAM" id="SSF54211">
    <property type="entry name" value="Ribosomal protein S5 domain 2-like"/>
    <property type="match status" value="1"/>
</dbReference>
<dbReference type="RefSeq" id="WP_085580460.1">
    <property type="nucleotide sequence ID" value="NZ_JFKA01000002.1"/>
</dbReference>
<reference evidence="12 13" key="1">
    <citation type="submission" date="2014-03" db="EMBL/GenBank/DDBJ databases">
        <title>The draft genome sequence of Thalassospira mesophila JCM 18969.</title>
        <authorList>
            <person name="Lai Q."/>
            <person name="Shao Z."/>
        </authorList>
    </citation>
    <scope>NUCLEOTIDE SEQUENCE [LARGE SCALE GENOMIC DNA]</scope>
    <source>
        <strain evidence="12 13">JCM 18969</strain>
    </source>
</reference>
<dbReference type="OrthoDB" id="9802640at2"/>
<evidence type="ECO:0000256" key="2">
    <source>
        <dbReference type="ARBA" id="ARBA00008239"/>
    </source>
</evidence>
<comment type="function">
    <text evidence="8">Molecular chaperone. Has ATPase activity.</text>
</comment>
<accession>A0A1Y2L241</accession>
<feature type="region of interest" description="C" evidence="8">
    <location>
        <begin position="550"/>
        <end position="629"/>
    </location>
</feature>
<evidence type="ECO:0000256" key="8">
    <source>
        <dbReference type="HAMAP-Rule" id="MF_00505"/>
    </source>
</evidence>
<dbReference type="STRING" id="1293891.TMES_05960"/>
<dbReference type="SUPFAM" id="SSF110942">
    <property type="entry name" value="HSP90 C-terminal domain"/>
    <property type="match status" value="1"/>
</dbReference>
<keyword evidence="3 8" id="KW-0963">Cytoplasm</keyword>
<dbReference type="Gene3D" id="3.30.565.10">
    <property type="entry name" value="Histidine kinase-like ATPase, C-terminal domain"/>
    <property type="match status" value="1"/>
</dbReference>
<dbReference type="Gene3D" id="1.20.120.790">
    <property type="entry name" value="Heat shock protein 90, C-terminal domain"/>
    <property type="match status" value="1"/>
</dbReference>
<dbReference type="SUPFAM" id="SSF55874">
    <property type="entry name" value="ATPase domain of HSP90 chaperone/DNA topoisomerase II/histidine kinase"/>
    <property type="match status" value="1"/>
</dbReference>
<dbReference type="InterPro" id="IPR020568">
    <property type="entry name" value="Ribosomal_Su5_D2-typ_SF"/>
</dbReference>
<keyword evidence="7 8" id="KW-0143">Chaperone</keyword>
<dbReference type="InterPro" id="IPR019805">
    <property type="entry name" value="Heat_shock_protein_90_CS"/>
</dbReference>
<comment type="caution">
    <text evidence="8">Lacks conserved residue(s) required for the propagation of feature annotation.</text>
</comment>
<dbReference type="InterPro" id="IPR036890">
    <property type="entry name" value="HATPase_C_sf"/>
</dbReference>
<dbReference type="PANTHER" id="PTHR11528">
    <property type="entry name" value="HEAT SHOCK PROTEIN 90 FAMILY MEMBER"/>
    <property type="match status" value="1"/>
</dbReference>
<feature type="binding site" evidence="9">
    <location>
        <position position="37"/>
    </location>
    <ligand>
        <name>ATP</name>
        <dbReference type="ChEBI" id="CHEBI:30616"/>
    </ligand>
</feature>
<keyword evidence="4 8" id="KW-0547">Nucleotide-binding</keyword>
<dbReference type="HAMAP" id="MF_00505">
    <property type="entry name" value="HSP90"/>
    <property type="match status" value="1"/>
</dbReference>
<dbReference type="InterPro" id="IPR020575">
    <property type="entry name" value="Hsp90_N"/>
</dbReference>
<feature type="binding site" evidence="9">
    <location>
        <position position="92"/>
    </location>
    <ligand>
        <name>ATP</name>
        <dbReference type="ChEBI" id="CHEBI:30616"/>
    </ligand>
</feature>
<evidence type="ECO:0000256" key="9">
    <source>
        <dbReference type="PIRSR" id="PIRSR002583-1"/>
    </source>
</evidence>
<feature type="binding site" evidence="9">
    <location>
        <position position="328"/>
    </location>
    <ligand>
        <name>ATP</name>
        <dbReference type="ChEBI" id="CHEBI:30616"/>
    </ligand>
</feature>
<feature type="binding site" evidence="9">
    <location>
        <begin position="99"/>
        <end position="100"/>
    </location>
    <ligand>
        <name>ATP</name>
        <dbReference type="ChEBI" id="CHEBI:30616"/>
    </ligand>
</feature>
<dbReference type="GO" id="GO:0016887">
    <property type="term" value="F:ATP hydrolysis activity"/>
    <property type="evidence" value="ECO:0007669"/>
    <property type="project" value="InterPro"/>
</dbReference>
<feature type="binding site" evidence="9">
    <location>
        <position position="84"/>
    </location>
    <ligand>
        <name>ATP</name>
        <dbReference type="ChEBI" id="CHEBI:30616"/>
    </ligand>
</feature>
<comment type="subunit">
    <text evidence="8">Homodimer.</text>
</comment>
<dbReference type="GO" id="GO:0005524">
    <property type="term" value="F:ATP binding"/>
    <property type="evidence" value="ECO:0007669"/>
    <property type="project" value="UniProtKB-UniRule"/>
</dbReference>
<name>A0A1Y2L241_9PROT</name>
<dbReference type="PROSITE" id="PS00298">
    <property type="entry name" value="HSP90"/>
    <property type="match status" value="1"/>
</dbReference>
<dbReference type="CDD" id="cd16927">
    <property type="entry name" value="HATPase_Hsp90-like"/>
    <property type="match status" value="1"/>
</dbReference>
<dbReference type="GO" id="GO:0005737">
    <property type="term" value="C:cytoplasm"/>
    <property type="evidence" value="ECO:0007669"/>
    <property type="project" value="UniProtKB-SubCell"/>
</dbReference>
<comment type="caution">
    <text evidence="12">The sequence shown here is derived from an EMBL/GenBank/DDBJ whole genome shotgun (WGS) entry which is preliminary data.</text>
</comment>
<dbReference type="EMBL" id="JFKA01000002">
    <property type="protein sequence ID" value="OSQ39558.1"/>
    <property type="molecule type" value="Genomic_DNA"/>
</dbReference>
<evidence type="ECO:0000313" key="12">
    <source>
        <dbReference type="EMBL" id="OSQ39558.1"/>
    </source>
</evidence>
<keyword evidence="13" id="KW-1185">Reference proteome</keyword>
<feature type="region of interest" description="A; substrate-binding" evidence="8">
    <location>
        <begin position="1"/>
        <end position="328"/>
    </location>
</feature>
<dbReference type="FunFam" id="3.30.565.10:FF:000009">
    <property type="entry name" value="Molecular chaperone HtpG"/>
    <property type="match status" value="1"/>
</dbReference>
<dbReference type="SMART" id="SM00387">
    <property type="entry name" value="HATPase_c"/>
    <property type="match status" value="1"/>
</dbReference>
<evidence type="ECO:0000256" key="5">
    <source>
        <dbReference type="ARBA" id="ARBA00022840"/>
    </source>
</evidence>
<feature type="binding site" evidence="9">
    <location>
        <position position="33"/>
    </location>
    <ligand>
        <name>ATP</name>
        <dbReference type="ChEBI" id="CHEBI:30616"/>
    </ligand>
</feature>
<dbReference type="GO" id="GO:0140662">
    <property type="term" value="F:ATP-dependent protein folding chaperone"/>
    <property type="evidence" value="ECO:0007669"/>
    <property type="project" value="InterPro"/>
</dbReference>
<gene>
    <name evidence="8" type="primary">htpG</name>
    <name evidence="12" type="ORF">TMES_05960</name>
</gene>
<dbReference type="GO" id="GO:0051082">
    <property type="term" value="F:unfolded protein binding"/>
    <property type="evidence" value="ECO:0007669"/>
    <property type="project" value="UniProtKB-UniRule"/>
</dbReference>
<comment type="subcellular location">
    <subcellularLocation>
        <location evidence="1 8">Cytoplasm</location>
    </subcellularLocation>
</comment>
<evidence type="ECO:0000256" key="4">
    <source>
        <dbReference type="ARBA" id="ARBA00022741"/>
    </source>
</evidence>
<dbReference type="Gene3D" id="3.30.230.80">
    <property type="match status" value="1"/>
</dbReference>
<evidence type="ECO:0000256" key="10">
    <source>
        <dbReference type="SAM" id="MobiDB-lite"/>
    </source>
</evidence>
<evidence type="ECO:0000256" key="6">
    <source>
        <dbReference type="ARBA" id="ARBA00023016"/>
    </source>
</evidence>
<dbReference type="Pfam" id="PF13589">
    <property type="entry name" value="HATPase_c_3"/>
    <property type="match status" value="1"/>
</dbReference>
<proteinExistence type="inferred from homology"/>